<evidence type="ECO:0000313" key="1">
    <source>
        <dbReference type="EMBL" id="AQX31123.1"/>
    </source>
</evidence>
<dbReference type="SMART" id="SM00710">
    <property type="entry name" value="PbH1"/>
    <property type="match status" value="13"/>
</dbReference>
<protein>
    <submittedName>
        <fullName evidence="1">Right handed beta helix region</fullName>
    </submittedName>
</protein>
<dbReference type="AlphaFoldDB" id="A0A1S6XRX8"/>
<dbReference type="Gene3D" id="2.160.20.20">
    <property type="match status" value="3"/>
</dbReference>
<accession>A0A1S6XRX8</accession>
<dbReference type="InterPro" id="IPR012332">
    <property type="entry name" value="Autotransporter_pectin_lyase_C"/>
</dbReference>
<dbReference type="EMBL" id="CP019789">
    <property type="protein sequence ID" value="AQX31123.1"/>
    <property type="molecule type" value="Genomic_DNA"/>
</dbReference>
<dbReference type="SUPFAM" id="SSF51126">
    <property type="entry name" value="Pectin lyase-like"/>
    <property type="match status" value="3"/>
</dbReference>
<proteinExistence type="predicted"/>
<dbReference type="Proteomes" id="UP000190811">
    <property type="component" value="Chromosome"/>
</dbReference>
<sequence>MQGKGRGEVMNMTITGDGKGTGVGAEMMGEGTLMLNMVNISRVGVGARVTKGTLEVIKGSIQGTTVGLSVTGGSATMMGGSIQGGGSGGSYGVIVESSGNVTLSEVEISRFKMGVYVKGGTFKMTGGSITGKDSGDSYGVYAMGGDVTLNMVNILKVQTGVRVMGGTFKMTEGSVTDFAGTGVMVGEEVESATLMDVTITGGGKGTGVYMEGKKVTLNMVNISQVETGVYAKKGTFKMTGGSVTDFTGTGVMVGDGVKSASLMGVEITGKDSGDSYGVYARGGKVTLNMVTISKVGVGVRVEKGVLKMEGGSVTEFTGTGVMVGDGVKSASLMGTTITGGGSGSYGVIVESSGNVTLNMVTISKVGVGVEVEKGTLIMNQGSVKGFTEYGVMVGEGVESAELTRVMITGEGSGTGVYAVGGNVTLNMVNILKVQTGVRVEKGMLIMNQGSVTDFTGTGVMVGDGVKSASLMGVEITGKDSGDSYGVYAMGGAGMTISLDGVKVSRVGTGVRVMGGKSLTITGGSIKEVQTGVAMSSGWLTVKDGTKIEFMGEYGVYMGDGVKSASLMGTRITGGGSGYGIHAVGDVTLKDVRISKVGVGVYAKKGVFKMEGGSTISLASWGNYGVYVGSLVTNASLMGMRITGRGSGQGVYAERGTNLTMMLENVTISGVGTGVRMMGGKSLTITGGSIKEVQTGIVMMKGESLMISGSSTISFMGEYGVYVGNGVTSAELNDVTITGKNKGMGIHAMGGRT</sequence>
<organism evidence="1 2">
    <name type="scientific">Bartonella schoenbuchensis (strain DSM 13525 / NCTC 13165 / R1)</name>
    <dbReference type="NCBI Taxonomy" id="687861"/>
    <lineage>
        <taxon>Bacteria</taxon>
        <taxon>Pseudomonadati</taxon>
        <taxon>Pseudomonadota</taxon>
        <taxon>Alphaproteobacteria</taxon>
        <taxon>Hyphomicrobiales</taxon>
        <taxon>Bartonellaceae</taxon>
        <taxon>Bartonella</taxon>
    </lineage>
</organism>
<dbReference type="InterPro" id="IPR006626">
    <property type="entry name" value="PbH1"/>
</dbReference>
<name>A0A1S6XRX8_BARSR</name>
<dbReference type="RefSeq" id="WP_078690041.1">
    <property type="nucleotide sequence ID" value="NZ_CP019789.1"/>
</dbReference>
<gene>
    <name evidence="1" type="ORF">BscR1v2_012070</name>
</gene>
<dbReference type="STRING" id="687861.BscR1v2_012070"/>
<evidence type="ECO:0000313" key="2">
    <source>
        <dbReference type="Proteomes" id="UP000190811"/>
    </source>
</evidence>
<dbReference type="InterPro" id="IPR011050">
    <property type="entry name" value="Pectin_lyase_fold/virulence"/>
</dbReference>
<reference evidence="2" key="1">
    <citation type="journal article" date="2017" name="Genome Biol. Evol.">
        <title>Evolutionary Dynamics of Pathoadaptation Revealed by Three Independent Acquisitions of the VirB/D4 Type IV Secretion System in Bartonella.</title>
        <authorList>
            <person name="Harms A."/>
            <person name="Segers F.H."/>
            <person name="Quebatte M."/>
            <person name="Mistl C."/>
            <person name="Manfredi P."/>
            <person name="Korner J."/>
            <person name="Chomel B.B."/>
            <person name="Kosoy M."/>
            <person name="Maruyama S."/>
            <person name="Engel P."/>
            <person name="Dehio C."/>
        </authorList>
    </citation>
    <scope>NUCLEOTIDE SEQUENCE [LARGE SCALE GENOMIC DNA]</scope>
    <source>
        <strain evidence="2">R1</strain>
    </source>
</reference>